<dbReference type="EMBL" id="JARJCM010000002">
    <property type="protein sequence ID" value="KAJ7047202.1"/>
    <property type="molecule type" value="Genomic_DNA"/>
</dbReference>
<feature type="compositionally biased region" description="Basic and acidic residues" evidence="1">
    <location>
        <begin position="392"/>
        <end position="421"/>
    </location>
</feature>
<evidence type="ECO:0000256" key="1">
    <source>
        <dbReference type="SAM" id="MobiDB-lite"/>
    </source>
</evidence>
<protein>
    <submittedName>
        <fullName evidence="3">Uncharacterized protein</fullName>
    </submittedName>
</protein>
<feature type="compositionally biased region" description="Acidic residues" evidence="1">
    <location>
        <begin position="332"/>
        <end position="345"/>
    </location>
</feature>
<name>A0AAD6TNS0_9AGAR</name>
<keyword evidence="2" id="KW-1133">Transmembrane helix</keyword>
<feature type="compositionally biased region" description="Acidic residues" evidence="1">
    <location>
        <begin position="110"/>
        <end position="141"/>
    </location>
</feature>
<keyword evidence="2" id="KW-0812">Transmembrane</keyword>
<dbReference type="Proteomes" id="UP001218188">
    <property type="component" value="Unassembled WGS sequence"/>
</dbReference>
<gene>
    <name evidence="3" type="ORF">C8F04DRAFT_1387667</name>
</gene>
<feature type="region of interest" description="Disordered" evidence="1">
    <location>
        <begin position="329"/>
        <end position="421"/>
    </location>
</feature>
<feature type="transmembrane region" description="Helical" evidence="2">
    <location>
        <begin position="289"/>
        <end position="310"/>
    </location>
</feature>
<keyword evidence="2" id="KW-0472">Membrane</keyword>
<keyword evidence="4" id="KW-1185">Reference proteome</keyword>
<sequence>MYDSSVQFSGSASPISSVFITALSLVSFALSSISSFSTKDQLSAGSTPSRVSGIPTRTVIFQEKPGSLFTGVFIVASLVIGSVAGTWLRSPAPFNRQGRLHRELSPTPPPDEEDVDNPTEEDGAAGDGDGGDNDPQEDGGADDLNGVVDGVGITAAAPAPEDPPPPLGGIEEDDDDDDLVIPDSSLYWFILFLVGNTLFGLIKRTWETGGSRGSVVLCDLPTAEGSATIPGLLGQRPLTQPLSAEQIQVARALDPEVPTLIQHVADTVSFHSVAPTPSKVHRIFVWRRAYILFGVLQSLGFLLAVLRLLLPLSANMNLVQINPVPPPAVAEQQEEVPAEDVDDPEPPPSPPTTPRRNRVPPAPHPSPISPRRQRPLAPLPFRDAATQATCHRMRDFVRTRTAERTAREAKQDGDEGGVGERKERVRVVQRRVWKLMYELRRGDADDDDEAAVVDDDEDM</sequence>
<feature type="transmembrane region" description="Helical" evidence="2">
    <location>
        <begin position="185"/>
        <end position="202"/>
    </location>
</feature>
<feature type="region of interest" description="Disordered" evidence="1">
    <location>
        <begin position="98"/>
        <end position="176"/>
    </location>
</feature>
<feature type="transmembrane region" description="Helical" evidence="2">
    <location>
        <begin position="67"/>
        <end position="88"/>
    </location>
</feature>
<evidence type="ECO:0000313" key="4">
    <source>
        <dbReference type="Proteomes" id="UP001218188"/>
    </source>
</evidence>
<reference evidence="3" key="1">
    <citation type="submission" date="2023-03" db="EMBL/GenBank/DDBJ databases">
        <title>Massive genome expansion in bonnet fungi (Mycena s.s.) driven by repeated elements and novel gene families across ecological guilds.</title>
        <authorList>
            <consortium name="Lawrence Berkeley National Laboratory"/>
            <person name="Harder C.B."/>
            <person name="Miyauchi S."/>
            <person name="Viragh M."/>
            <person name="Kuo A."/>
            <person name="Thoen E."/>
            <person name="Andreopoulos B."/>
            <person name="Lu D."/>
            <person name="Skrede I."/>
            <person name="Drula E."/>
            <person name="Henrissat B."/>
            <person name="Morin E."/>
            <person name="Kohler A."/>
            <person name="Barry K."/>
            <person name="LaButti K."/>
            <person name="Morin E."/>
            <person name="Salamov A."/>
            <person name="Lipzen A."/>
            <person name="Mereny Z."/>
            <person name="Hegedus B."/>
            <person name="Baldrian P."/>
            <person name="Stursova M."/>
            <person name="Weitz H."/>
            <person name="Taylor A."/>
            <person name="Grigoriev I.V."/>
            <person name="Nagy L.G."/>
            <person name="Martin F."/>
            <person name="Kauserud H."/>
        </authorList>
    </citation>
    <scope>NUCLEOTIDE SEQUENCE</scope>
    <source>
        <strain evidence="3">CBHHK200</strain>
    </source>
</reference>
<organism evidence="3 4">
    <name type="scientific">Mycena alexandri</name>
    <dbReference type="NCBI Taxonomy" id="1745969"/>
    <lineage>
        <taxon>Eukaryota</taxon>
        <taxon>Fungi</taxon>
        <taxon>Dikarya</taxon>
        <taxon>Basidiomycota</taxon>
        <taxon>Agaricomycotina</taxon>
        <taxon>Agaricomycetes</taxon>
        <taxon>Agaricomycetidae</taxon>
        <taxon>Agaricales</taxon>
        <taxon>Marasmiineae</taxon>
        <taxon>Mycenaceae</taxon>
        <taxon>Mycena</taxon>
    </lineage>
</organism>
<dbReference type="AlphaFoldDB" id="A0AAD6TNS0"/>
<proteinExistence type="predicted"/>
<accession>A0AAD6TNS0</accession>
<feature type="transmembrane region" description="Helical" evidence="2">
    <location>
        <begin position="12"/>
        <end position="33"/>
    </location>
</feature>
<comment type="caution">
    <text evidence="3">The sequence shown here is derived from an EMBL/GenBank/DDBJ whole genome shotgun (WGS) entry which is preliminary data.</text>
</comment>
<evidence type="ECO:0000313" key="3">
    <source>
        <dbReference type="EMBL" id="KAJ7047202.1"/>
    </source>
</evidence>
<evidence type="ECO:0000256" key="2">
    <source>
        <dbReference type="SAM" id="Phobius"/>
    </source>
</evidence>